<reference evidence="5 6" key="1">
    <citation type="submission" date="2020-02" db="EMBL/GenBank/DDBJ databases">
        <title>Characterization of vanA genotype vancomycin-resistant Enterococcus saigonensis VE80.</title>
        <authorList>
            <person name="Harada T."/>
            <person name="Motooka D."/>
            <person name="Nakamura S."/>
            <person name="Yamamoto Y."/>
            <person name="Kawahara R."/>
            <person name="Kawatsu K."/>
        </authorList>
    </citation>
    <scope>NUCLEOTIDE SEQUENCE [LARGE SCALE GENOMIC DNA]</scope>
    <source>
        <strain evidence="5 6">VE80</strain>
    </source>
</reference>
<evidence type="ECO:0000256" key="3">
    <source>
        <dbReference type="PROSITE-ProRule" id="PRU00209"/>
    </source>
</evidence>
<name>A0A679IKN5_9ENTE</name>
<evidence type="ECO:0000313" key="5">
    <source>
        <dbReference type="EMBL" id="BCA86115.1"/>
    </source>
</evidence>
<dbReference type="KEGG" id="esg:EsVE80_16380"/>
<organism evidence="5 6">
    <name type="scientific">Enterococcus saigonensis</name>
    <dbReference type="NCBI Taxonomy" id="1805431"/>
    <lineage>
        <taxon>Bacteria</taxon>
        <taxon>Bacillati</taxon>
        <taxon>Bacillota</taxon>
        <taxon>Bacilli</taxon>
        <taxon>Lactobacillales</taxon>
        <taxon>Enterococcaceae</taxon>
        <taxon>Enterococcus</taxon>
    </lineage>
</organism>
<dbReference type="PROSITE" id="PS50886">
    <property type="entry name" value="TRBD"/>
    <property type="match status" value="1"/>
</dbReference>
<dbReference type="EMBL" id="AP022822">
    <property type="protein sequence ID" value="BCA86115.1"/>
    <property type="molecule type" value="Genomic_DNA"/>
</dbReference>
<dbReference type="SUPFAM" id="SSF50249">
    <property type="entry name" value="Nucleic acid-binding proteins"/>
    <property type="match status" value="1"/>
</dbReference>
<dbReference type="Proteomes" id="UP000502998">
    <property type="component" value="Chromosome"/>
</dbReference>
<dbReference type="PANTHER" id="PTHR11586">
    <property type="entry name" value="TRNA-AMINOACYLATION COFACTOR ARC1 FAMILY MEMBER"/>
    <property type="match status" value="1"/>
</dbReference>
<dbReference type="InterPro" id="IPR051270">
    <property type="entry name" value="Tyrosine-tRNA_ligase_regulator"/>
</dbReference>
<feature type="domain" description="TRNA-binding" evidence="4">
    <location>
        <begin position="10"/>
        <end position="103"/>
    </location>
</feature>
<dbReference type="RefSeq" id="WP_232061160.1">
    <property type="nucleotide sequence ID" value="NZ_AP022822.1"/>
</dbReference>
<keyword evidence="2 3" id="KW-0694">RNA-binding</keyword>
<dbReference type="InterPro" id="IPR002547">
    <property type="entry name" value="tRNA-bd_dom"/>
</dbReference>
<protein>
    <submittedName>
        <fullName evidence="5">tRNA-binding protein</fullName>
    </submittedName>
</protein>
<dbReference type="InterPro" id="IPR012340">
    <property type="entry name" value="NA-bd_OB-fold"/>
</dbReference>
<keyword evidence="6" id="KW-1185">Reference proteome</keyword>
<accession>A0A679IKN5</accession>
<sequence length="103" mass="11581">MIKPMITIKDLEKIDIRVGKIIKVLEIAESDKLVRLEVDFGEFQRTILVGMKQERKNPQAEIAGLQALFVVNLAPKTLFGIESQGMFFDIGYANKNHTGFGNT</sequence>
<dbReference type="GO" id="GO:0000049">
    <property type="term" value="F:tRNA binding"/>
    <property type="evidence" value="ECO:0007669"/>
    <property type="project" value="UniProtKB-UniRule"/>
</dbReference>
<evidence type="ECO:0000256" key="2">
    <source>
        <dbReference type="ARBA" id="ARBA00022884"/>
    </source>
</evidence>
<evidence type="ECO:0000259" key="4">
    <source>
        <dbReference type="PROSITE" id="PS50886"/>
    </source>
</evidence>
<evidence type="ECO:0000256" key="1">
    <source>
        <dbReference type="ARBA" id="ARBA00022555"/>
    </source>
</evidence>
<evidence type="ECO:0000313" key="6">
    <source>
        <dbReference type="Proteomes" id="UP000502998"/>
    </source>
</evidence>
<gene>
    <name evidence="5" type="ORF">EsVE80_16380</name>
</gene>
<dbReference type="Gene3D" id="2.40.50.140">
    <property type="entry name" value="Nucleic acid-binding proteins"/>
    <property type="match status" value="1"/>
</dbReference>
<dbReference type="PANTHER" id="PTHR11586:SF37">
    <property type="entry name" value="TRNA-BINDING DOMAIN-CONTAINING PROTEIN"/>
    <property type="match status" value="1"/>
</dbReference>
<proteinExistence type="predicted"/>
<dbReference type="Pfam" id="PF01588">
    <property type="entry name" value="tRNA_bind"/>
    <property type="match status" value="1"/>
</dbReference>
<dbReference type="AlphaFoldDB" id="A0A679IKN5"/>
<keyword evidence="1 3" id="KW-0820">tRNA-binding</keyword>